<dbReference type="AlphaFoldDB" id="A0A7M2SCL3"/>
<accession>A0A7M2SCL3</accession>
<dbReference type="EMBL" id="CP063373">
    <property type="protein sequence ID" value="QOV33133.1"/>
    <property type="molecule type" value="Genomic_DNA"/>
</dbReference>
<gene>
    <name evidence="1" type="ORF">IM697_22995</name>
</gene>
<dbReference type="InterPro" id="IPR016181">
    <property type="entry name" value="Acyl_CoA_acyltransferase"/>
</dbReference>
<dbReference type="Gene3D" id="3.40.630.30">
    <property type="match status" value="1"/>
</dbReference>
<proteinExistence type="predicted"/>
<organism evidence="1 2">
    <name type="scientific">Streptomyces ferrugineus</name>
    <dbReference type="NCBI Taxonomy" id="1413221"/>
    <lineage>
        <taxon>Bacteria</taxon>
        <taxon>Bacillati</taxon>
        <taxon>Actinomycetota</taxon>
        <taxon>Actinomycetes</taxon>
        <taxon>Kitasatosporales</taxon>
        <taxon>Streptomycetaceae</taxon>
        <taxon>Streptomyces</taxon>
    </lineage>
</organism>
<evidence type="ECO:0000313" key="2">
    <source>
        <dbReference type="Proteomes" id="UP000594205"/>
    </source>
</evidence>
<dbReference type="Proteomes" id="UP000594205">
    <property type="component" value="Chromosome"/>
</dbReference>
<evidence type="ECO:0000313" key="1">
    <source>
        <dbReference type="EMBL" id="QOV33133.1"/>
    </source>
</evidence>
<dbReference type="RefSeq" id="WP_194037799.1">
    <property type="nucleotide sequence ID" value="NZ_CP063373.1"/>
</dbReference>
<reference evidence="1 2" key="1">
    <citation type="submission" date="2020-10" db="EMBL/GenBank/DDBJ databases">
        <title>Streptomyces ferrugineus complate genome analysis.</title>
        <authorList>
            <person name="Anwar N."/>
        </authorList>
    </citation>
    <scope>NUCLEOTIDE SEQUENCE [LARGE SCALE GENOMIC DNA]</scope>
    <source>
        <strain evidence="1 2">CCTCC AA2014009</strain>
    </source>
</reference>
<dbReference type="SUPFAM" id="SSF55729">
    <property type="entry name" value="Acyl-CoA N-acyltransferases (Nat)"/>
    <property type="match status" value="1"/>
</dbReference>
<name>A0A7M2SCL3_9ACTN</name>
<dbReference type="KEGG" id="sfeu:IM697_22995"/>
<keyword evidence="2" id="KW-1185">Reference proteome</keyword>
<protein>
    <submittedName>
        <fullName evidence="1">Uncharacterized protein</fullName>
    </submittedName>
</protein>
<sequence length="308" mass="32654">MNTLDPAITLETVEDVSAIEGLAEALYDWLGNTEQTVGCTLEEFREGMSASEHAVTVIAWKAGAVVGWADVFDPAEEEGTTAKHVVIPTESVHLDVCRSLLQAARVLAGPAGLQWDTDNGPAQRQLAAELGAVSTELGDHVWQASVRDRPALAELTGLPEPMSVRALSDPPTDEELAQYARLYTAAGEPRCADGCTAVWDSAAIADMLAERDPDQLSFLLEDSAGIRAEVTVDVDVVGGSAGIWPVHGQVAADELAVLIATALEEVRVRHPHVQSVRTYVPDTAEVISAGLAGAGFTAVGRDVCYRFD</sequence>